<dbReference type="OrthoDB" id="9799036at2"/>
<dbReference type="InterPro" id="IPR029069">
    <property type="entry name" value="HotDog_dom_sf"/>
</dbReference>
<dbReference type="GO" id="GO:0047617">
    <property type="term" value="F:fatty acyl-CoA hydrolase activity"/>
    <property type="evidence" value="ECO:0007669"/>
    <property type="project" value="TreeGrafter"/>
</dbReference>
<accession>A0A249LEN2</accession>
<dbReference type="Proteomes" id="UP000217221">
    <property type="component" value="Chromosome"/>
</dbReference>
<dbReference type="PANTHER" id="PTHR31793">
    <property type="entry name" value="4-HYDROXYBENZOYL-COA THIOESTERASE FAMILY MEMBER"/>
    <property type="match status" value="1"/>
</dbReference>
<name>A0A249LEN2_9ACTN</name>
<evidence type="ECO:0000313" key="2">
    <source>
        <dbReference type="Proteomes" id="UP000217221"/>
    </source>
</evidence>
<evidence type="ECO:0000313" key="1">
    <source>
        <dbReference type="EMBL" id="ASY27457.1"/>
    </source>
</evidence>
<dbReference type="AlphaFoldDB" id="A0A249LEN2"/>
<dbReference type="PANTHER" id="PTHR31793:SF24">
    <property type="entry name" value="LONG-CHAIN ACYL-COA THIOESTERASE FADM"/>
    <property type="match status" value="1"/>
</dbReference>
<dbReference type="KEGG" id="plim:PHILAsVB114_02085"/>
<dbReference type="RefSeq" id="WP_095697751.1">
    <property type="nucleotide sequence ID" value="NZ_CP016782.1"/>
</dbReference>
<dbReference type="SUPFAM" id="SSF54637">
    <property type="entry name" value="Thioesterase/thiol ester dehydrase-isomerase"/>
    <property type="match status" value="1"/>
</dbReference>
<gene>
    <name evidence="1" type="ORF">PHILAsVB114_02085</name>
</gene>
<sequence length="136" mass="15810">MRHSAKVHVRWDDLDAFGHINNAAYLVFVQEARADFTWFTREKAGKKPLLADMVVARAEIDYIEPIYDGGMEIECQIWITRIGNASFEMEYELIHKGVIRARVKTTQVAVSIETKKSRPLSDEEREFLSEYLEETK</sequence>
<keyword evidence="1" id="KW-0378">Hydrolase</keyword>
<reference evidence="1 2" key="1">
    <citation type="submission" date="2016-07" db="EMBL/GenBank/DDBJ databases">
        <title>High microdiversification within the ubiquitous acI lineage of Actinobacteria.</title>
        <authorList>
            <person name="Neuenschwander S.M."/>
            <person name="Salcher M."/>
            <person name="Ghai R."/>
            <person name="Pernthaler J."/>
        </authorList>
    </citation>
    <scope>NUCLEOTIDE SEQUENCE [LARGE SCALE GENOMIC DNA]</scope>
    <source>
        <strain evidence="1">MMS-VB-114</strain>
    </source>
</reference>
<dbReference type="InterPro" id="IPR050563">
    <property type="entry name" value="4-hydroxybenzoyl-CoA_TE"/>
</dbReference>
<keyword evidence="2" id="KW-1185">Reference proteome</keyword>
<dbReference type="CDD" id="cd00586">
    <property type="entry name" value="4HBT"/>
    <property type="match status" value="1"/>
</dbReference>
<proteinExistence type="predicted"/>
<organism evidence="1 2">
    <name type="scientific">Candidatus Planktophila limnetica</name>
    <dbReference type="NCBI Taxonomy" id="573600"/>
    <lineage>
        <taxon>Bacteria</taxon>
        <taxon>Bacillati</taxon>
        <taxon>Actinomycetota</taxon>
        <taxon>Actinomycetes</taxon>
        <taxon>Candidatus Nanopelagicales</taxon>
        <taxon>Candidatus Nanopelagicaceae</taxon>
        <taxon>Candidatus Planktophila</taxon>
    </lineage>
</organism>
<protein>
    <submittedName>
        <fullName evidence="1">Acyl-CoA thioester hydrolase</fullName>
    </submittedName>
</protein>
<dbReference type="Pfam" id="PF13279">
    <property type="entry name" value="4HBT_2"/>
    <property type="match status" value="1"/>
</dbReference>
<dbReference type="EMBL" id="CP016782">
    <property type="protein sequence ID" value="ASY27457.1"/>
    <property type="molecule type" value="Genomic_DNA"/>
</dbReference>
<dbReference type="Gene3D" id="3.10.129.10">
    <property type="entry name" value="Hotdog Thioesterase"/>
    <property type="match status" value="1"/>
</dbReference>